<dbReference type="GeneID" id="5855252"/>
<keyword evidence="5" id="KW-0539">Nucleus</keyword>
<reference evidence="7 8" key="1">
    <citation type="journal article" date="2007" name="Proc. Natl. Acad. Sci. U.S.A.">
        <title>Dandruff-associated Malassezia genomes reveal convergent and divergent virulence traits shared with plant and human fungal pathogens.</title>
        <authorList>
            <person name="Xu J."/>
            <person name="Saunders C.W."/>
            <person name="Hu P."/>
            <person name="Grant R.A."/>
            <person name="Boekhout T."/>
            <person name="Kuramae E.E."/>
            <person name="Kronstad J.W."/>
            <person name="Deangelis Y.M."/>
            <person name="Reeder N.L."/>
            <person name="Johnstone K.R."/>
            <person name="Leland M."/>
            <person name="Fieno A.M."/>
            <person name="Begley W.M."/>
            <person name="Sun Y."/>
            <person name="Lacey M.P."/>
            <person name="Chaudhary T."/>
            <person name="Keough T."/>
            <person name="Chu L."/>
            <person name="Sears R."/>
            <person name="Yuan B."/>
            <person name="Dawson T.L.Jr."/>
        </authorList>
    </citation>
    <scope>NUCLEOTIDE SEQUENCE [LARGE SCALE GENOMIC DNA]</scope>
    <source>
        <strain evidence="8">ATCC MYA-4612 / CBS 7966</strain>
    </source>
</reference>
<dbReference type="GO" id="GO:0043998">
    <property type="term" value="F:histone H2A acetyltransferase activity"/>
    <property type="evidence" value="ECO:0007669"/>
    <property type="project" value="InterPro"/>
</dbReference>
<proteinExistence type="predicted"/>
<evidence type="ECO:0000256" key="3">
    <source>
        <dbReference type="ARBA" id="ARBA00022490"/>
    </source>
</evidence>
<dbReference type="InParanoid" id="A8PZS0"/>
<comment type="caution">
    <text evidence="7">The sequence shown here is derived from an EMBL/GenBank/DDBJ whole genome shotgun (WGS) entry which is preliminary data.</text>
</comment>
<evidence type="ECO:0000256" key="5">
    <source>
        <dbReference type="ARBA" id="ARBA00023242"/>
    </source>
</evidence>
<name>A8PZS0_MALGO</name>
<dbReference type="GO" id="GO:0010485">
    <property type="term" value="F:histone H4 acetyltransferase activity"/>
    <property type="evidence" value="ECO:0007669"/>
    <property type="project" value="InterPro"/>
</dbReference>
<evidence type="ECO:0000313" key="8">
    <source>
        <dbReference type="Proteomes" id="UP000008837"/>
    </source>
</evidence>
<keyword evidence="8" id="KW-1185">Reference proteome</keyword>
<evidence type="ECO:0000256" key="6">
    <source>
        <dbReference type="ARBA" id="ARBA00023315"/>
    </source>
</evidence>
<protein>
    <submittedName>
        <fullName evidence="7">Uncharacterized protein</fullName>
    </submittedName>
</protein>
<keyword evidence="3" id="KW-0963">Cytoplasm</keyword>
<dbReference type="STRING" id="425265.A8PZS0"/>
<accession>A8PZS0</accession>
<dbReference type="GO" id="GO:0005634">
    <property type="term" value="C:nucleus"/>
    <property type="evidence" value="ECO:0007669"/>
    <property type="project" value="UniProtKB-SubCell"/>
</dbReference>
<organism evidence="7 8">
    <name type="scientific">Malassezia globosa (strain ATCC MYA-4612 / CBS 7966)</name>
    <name type="common">Dandruff-associated fungus</name>
    <dbReference type="NCBI Taxonomy" id="425265"/>
    <lineage>
        <taxon>Eukaryota</taxon>
        <taxon>Fungi</taxon>
        <taxon>Dikarya</taxon>
        <taxon>Basidiomycota</taxon>
        <taxon>Ustilaginomycotina</taxon>
        <taxon>Malasseziomycetes</taxon>
        <taxon>Malasseziales</taxon>
        <taxon>Malasseziaceae</taxon>
        <taxon>Malassezia</taxon>
    </lineage>
</organism>
<keyword evidence="4" id="KW-0808">Transferase</keyword>
<dbReference type="AlphaFoldDB" id="A8PZS0"/>
<sequence length="136" mass="16265">MHERIFELLEQNMKALYDETSSWDPWLKRDELLHPKSRFLLAFEDHENTLTFQGVAQRRSGRFCEKPQTQHTLQGFVMWRFDTDDTVPEDPYSLQGESDVEVAYWYVEMLEMMIQKADSLLIVTRCKWRVNGKVVM</sequence>
<dbReference type="Proteomes" id="UP000008837">
    <property type="component" value="Unassembled WGS sequence"/>
</dbReference>
<dbReference type="OrthoDB" id="424551at2759"/>
<evidence type="ECO:0000256" key="4">
    <source>
        <dbReference type="ARBA" id="ARBA00022679"/>
    </source>
</evidence>
<dbReference type="GO" id="GO:1990189">
    <property type="term" value="F:protein N-terminal-serine acetyltransferase activity"/>
    <property type="evidence" value="ECO:0007669"/>
    <property type="project" value="TreeGrafter"/>
</dbReference>
<dbReference type="InterPro" id="IPR039949">
    <property type="entry name" value="NAA40"/>
</dbReference>
<comment type="subcellular location">
    <subcellularLocation>
        <location evidence="2">Cytoplasm</location>
    </subcellularLocation>
    <subcellularLocation>
        <location evidence="1">Nucleus</location>
    </subcellularLocation>
</comment>
<gene>
    <name evidence="7" type="ORF">MGL_1944</name>
</gene>
<dbReference type="KEGG" id="mgl:MGL_1944"/>
<dbReference type="GO" id="GO:0005737">
    <property type="term" value="C:cytoplasm"/>
    <property type="evidence" value="ECO:0007669"/>
    <property type="project" value="UniProtKB-SubCell"/>
</dbReference>
<evidence type="ECO:0000256" key="1">
    <source>
        <dbReference type="ARBA" id="ARBA00004123"/>
    </source>
</evidence>
<dbReference type="EMBL" id="AAYY01000006">
    <property type="protein sequence ID" value="EDP43731.1"/>
    <property type="molecule type" value="Genomic_DNA"/>
</dbReference>
<dbReference type="VEuPathDB" id="FungiDB:MGL_1944"/>
<evidence type="ECO:0000313" key="7">
    <source>
        <dbReference type="EMBL" id="EDP43731.1"/>
    </source>
</evidence>
<evidence type="ECO:0000256" key="2">
    <source>
        <dbReference type="ARBA" id="ARBA00004496"/>
    </source>
</evidence>
<dbReference type="RefSeq" id="XP_001730945.1">
    <property type="nucleotide sequence ID" value="XM_001730893.1"/>
</dbReference>
<keyword evidence="6" id="KW-0012">Acyltransferase</keyword>
<dbReference type="PANTHER" id="PTHR20531">
    <property type="entry name" value="N-ALPHA-ACETYLTRANSFERASE 40"/>
    <property type="match status" value="1"/>
</dbReference>
<dbReference type="Gene3D" id="3.40.630.30">
    <property type="match status" value="1"/>
</dbReference>
<dbReference type="PANTHER" id="PTHR20531:SF1">
    <property type="entry name" value="N-ALPHA-ACETYLTRANSFERASE 40"/>
    <property type="match status" value="1"/>
</dbReference>